<feature type="compositionally biased region" description="Polar residues" evidence="1">
    <location>
        <begin position="84"/>
        <end position="98"/>
    </location>
</feature>
<comment type="caution">
    <text evidence="2">The sequence shown here is derived from an EMBL/GenBank/DDBJ whole genome shotgun (WGS) entry which is preliminary data.</text>
</comment>
<reference evidence="2 3" key="1">
    <citation type="journal article" date="2020" name="Cell">
        <title>Large-Scale Comparative Analyses of Tick Genomes Elucidate Their Genetic Diversity and Vector Capacities.</title>
        <authorList>
            <consortium name="Tick Genome and Microbiome Consortium (TIGMIC)"/>
            <person name="Jia N."/>
            <person name="Wang J."/>
            <person name="Shi W."/>
            <person name="Du L."/>
            <person name="Sun Y."/>
            <person name="Zhan W."/>
            <person name="Jiang J.F."/>
            <person name="Wang Q."/>
            <person name="Zhang B."/>
            <person name="Ji P."/>
            <person name="Bell-Sakyi L."/>
            <person name="Cui X.M."/>
            <person name="Yuan T.T."/>
            <person name="Jiang B.G."/>
            <person name="Yang W.F."/>
            <person name="Lam T.T."/>
            <person name="Chang Q.C."/>
            <person name="Ding S.J."/>
            <person name="Wang X.J."/>
            <person name="Zhu J.G."/>
            <person name="Ruan X.D."/>
            <person name="Zhao L."/>
            <person name="Wei J.T."/>
            <person name="Ye R.Z."/>
            <person name="Que T.C."/>
            <person name="Du C.H."/>
            <person name="Zhou Y.H."/>
            <person name="Cheng J.X."/>
            <person name="Dai P.F."/>
            <person name="Guo W.B."/>
            <person name="Han X.H."/>
            <person name="Huang E.J."/>
            <person name="Li L.F."/>
            <person name="Wei W."/>
            <person name="Gao Y.C."/>
            <person name="Liu J.Z."/>
            <person name="Shao H.Z."/>
            <person name="Wang X."/>
            <person name="Wang C.C."/>
            <person name="Yang T.C."/>
            <person name="Huo Q.B."/>
            <person name="Li W."/>
            <person name="Chen H.Y."/>
            <person name="Chen S.E."/>
            <person name="Zhou L.G."/>
            <person name="Ni X.B."/>
            <person name="Tian J.H."/>
            <person name="Sheng Y."/>
            <person name="Liu T."/>
            <person name="Pan Y.S."/>
            <person name="Xia L.Y."/>
            <person name="Li J."/>
            <person name="Zhao F."/>
            <person name="Cao W.C."/>
        </authorList>
    </citation>
    <scope>NUCLEOTIDE SEQUENCE [LARGE SCALE GENOMIC DNA]</scope>
    <source>
        <strain evidence="2">HaeL-2018</strain>
    </source>
</reference>
<dbReference type="VEuPathDB" id="VectorBase:HLOH_057547"/>
<keyword evidence="3" id="KW-1185">Reference proteome</keyword>
<protein>
    <submittedName>
        <fullName evidence="2">Uncharacterized protein</fullName>
    </submittedName>
</protein>
<dbReference type="Proteomes" id="UP000821853">
    <property type="component" value="Chromosome 2"/>
</dbReference>
<proteinExistence type="predicted"/>
<evidence type="ECO:0000313" key="3">
    <source>
        <dbReference type="Proteomes" id="UP000821853"/>
    </source>
</evidence>
<gene>
    <name evidence="2" type="ORF">HPB48_012680</name>
</gene>
<dbReference type="EMBL" id="JABSTR010000004">
    <property type="protein sequence ID" value="KAH9368390.1"/>
    <property type="molecule type" value="Genomic_DNA"/>
</dbReference>
<evidence type="ECO:0000256" key="1">
    <source>
        <dbReference type="SAM" id="MobiDB-lite"/>
    </source>
</evidence>
<name>A0A9J6FQB8_HAELO</name>
<sequence length="140" mass="15912">MLQPCESCAFFFFLNRKPKIPLSNAEWPKYTAENPQFVYLQPNNYTKGRGPKKDRCEYWRPFLLKQREGREGGADEEPSHKAISASTESSVPTKQNKATAMRGTLHGFDAPSHQSSSSYTPEPTTVLFTFLSFIIWLCLG</sequence>
<accession>A0A9J6FQB8</accession>
<feature type="compositionally biased region" description="Basic and acidic residues" evidence="1">
    <location>
        <begin position="67"/>
        <end position="80"/>
    </location>
</feature>
<feature type="region of interest" description="Disordered" evidence="1">
    <location>
        <begin position="67"/>
        <end position="120"/>
    </location>
</feature>
<evidence type="ECO:0000313" key="2">
    <source>
        <dbReference type="EMBL" id="KAH9368390.1"/>
    </source>
</evidence>
<dbReference type="AlphaFoldDB" id="A0A9J6FQB8"/>
<organism evidence="2 3">
    <name type="scientific">Haemaphysalis longicornis</name>
    <name type="common">Bush tick</name>
    <dbReference type="NCBI Taxonomy" id="44386"/>
    <lineage>
        <taxon>Eukaryota</taxon>
        <taxon>Metazoa</taxon>
        <taxon>Ecdysozoa</taxon>
        <taxon>Arthropoda</taxon>
        <taxon>Chelicerata</taxon>
        <taxon>Arachnida</taxon>
        <taxon>Acari</taxon>
        <taxon>Parasitiformes</taxon>
        <taxon>Ixodida</taxon>
        <taxon>Ixodoidea</taxon>
        <taxon>Ixodidae</taxon>
        <taxon>Haemaphysalinae</taxon>
        <taxon>Haemaphysalis</taxon>
    </lineage>
</organism>